<evidence type="ECO:0000256" key="2">
    <source>
        <dbReference type="SAM" id="Phobius"/>
    </source>
</evidence>
<keyword evidence="2" id="KW-1133">Transmembrane helix</keyword>
<gene>
    <name evidence="3" type="ORF">J3U87_13185</name>
</gene>
<evidence type="ECO:0000313" key="4">
    <source>
        <dbReference type="Proteomes" id="UP000663929"/>
    </source>
</evidence>
<sequence length="95" mass="10721">MSRRLIEVLCLLGSVGSLVMAMNSEEIRVWLYLSFVLGFTGVLKREYRRQDEAQKAIELLQEEVWQRKEARGSEIEPAAKAQTKEGEAEPGAAPQ</sequence>
<name>A0A8A4TWQ6_SULCO</name>
<feature type="region of interest" description="Disordered" evidence="1">
    <location>
        <begin position="68"/>
        <end position="95"/>
    </location>
</feature>
<dbReference type="EMBL" id="CP071793">
    <property type="protein sequence ID" value="QTD53402.1"/>
    <property type="molecule type" value="Genomic_DNA"/>
</dbReference>
<evidence type="ECO:0000256" key="1">
    <source>
        <dbReference type="SAM" id="MobiDB-lite"/>
    </source>
</evidence>
<keyword evidence="2" id="KW-0472">Membrane</keyword>
<feature type="transmembrane region" description="Helical" evidence="2">
    <location>
        <begin position="27"/>
        <end position="43"/>
    </location>
</feature>
<proteinExistence type="predicted"/>
<dbReference type="KEGG" id="scor:J3U87_13185"/>
<dbReference type="RefSeq" id="WP_237383505.1">
    <property type="nucleotide sequence ID" value="NZ_CP071793.1"/>
</dbReference>
<protein>
    <submittedName>
        <fullName evidence="3">Uncharacterized protein</fullName>
    </submittedName>
</protein>
<organism evidence="3 4">
    <name type="scientific">Sulfidibacter corallicola</name>
    <dbReference type="NCBI Taxonomy" id="2818388"/>
    <lineage>
        <taxon>Bacteria</taxon>
        <taxon>Pseudomonadati</taxon>
        <taxon>Acidobacteriota</taxon>
        <taxon>Holophagae</taxon>
        <taxon>Acanthopleuribacterales</taxon>
        <taxon>Acanthopleuribacteraceae</taxon>
        <taxon>Sulfidibacter</taxon>
    </lineage>
</organism>
<dbReference type="AlphaFoldDB" id="A0A8A4TWQ6"/>
<dbReference type="Proteomes" id="UP000663929">
    <property type="component" value="Chromosome"/>
</dbReference>
<accession>A0A8A4TWQ6</accession>
<reference evidence="3" key="1">
    <citation type="submission" date="2021-03" db="EMBL/GenBank/DDBJ databases">
        <title>Acanthopleuribacteraceae sp. M133.</title>
        <authorList>
            <person name="Wang G."/>
        </authorList>
    </citation>
    <scope>NUCLEOTIDE SEQUENCE</scope>
    <source>
        <strain evidence="3">M133</strain>
    </source>
</reference>
<evidence type="ECO:0000313" key="3">
    <source>
        <dbReference type="EMBL" id="QTD53402.1"/>
    </source>
</evidence>
<keyword evidence="2" id="KW-0812">Transmembrane</keyword>
<keyword evidence="4" id="KW-1185">Reference proteome</keyword>